<proteinExistence type="predicted"/>
<organism evidence="1 2">
    <name type="scientific">Mauremys mutica</name>
    <name type="common">yellowpond turtle</name>
    <dbReference type="NCBI Taxonomy" id="74926"/>
    <lineage>
        <taxon>Eukaryota</taxon>
        <taxon>Metazoa</taxon>
        <taxon>Chordata</taxon>
        <taxon>Craniata</taxon>
        <taxon>Vertebrata</taxon>
        <taxon>Euteleostomi</taxon>
        <taxon>Archelosauria</taxon>
        <taxon>Testudinata</taxon>
        <taxon>Testudines</taxon>
        <taxon>Cryptodira</taxon>
        <taxon>Durocryptodira</taxon>
        <taxon>Testudinoidea</taxon>
        <taxon>Geoemydidae</taxon>
        <taxon>Geoemydinae</taxon>
        <taxon>Mauremys</taxon>
    </lineage>
</organism>
<dbReference type="Proteomes" id="UP000827986">
    <property type="component" value="Unassembled WGS sequence"/>
</dbReference>
<gene>
    <name evidence="1" type="ORF">KIL84_008761</name>
</gene>
<name>A0A9D3X949_9SAUR</name>
<evidence type="ECO:0000313" key="1">
    <source>
        <dbReference type="EMBL" id="KAH1174770.1"/>
    </source>
</evidence>
<keyword evidence="2" id="KW-1185">Reference proteome</keyword>
<accession>A0A9D3X949</accession>
<sequence>MQINNFTLMSNSVKINRETSVCKVTESHLCLSPYTSIYRLPTHPASDLAFQTLTPALSTVQAPTCMPDWILTFPARSLRFVIRSVARPLASQPNGISHNERNIRFGTGSPQISKRQRCLCPELALVKVEHPSVCGRPTG</sequence>
<comment type="caution">
    <text evidence="1">The sequence shown here is derived from an EMBL/GenBank/DDBJ whole genome shotgun (WGS) entry which is preliminary data.</text>
</comment>
<dbReference type="EMBL" id="JAHDVG010000479">
    <property type="protein sequence ID" value="KAH1174770.1"/>
    <property type="molecule type" value="Genomic_DNA"/>
</dbReference>
<evidence type="ECO:0000313" key="2">
    <source>
        <dbReference type="Proteomes" id="UP000827986"/>
    </source>
</evidence>
<reference evidence="1" key="1">
    <citation type="submission" date="2021-09" db="EMBL/GenBank/DDBJ databases">
        <title>The genome of Mauremys mutica provides insights into the evolution of semi-aquatic lifestyle.</title>
        <authorList>
            <person name="Gong S."/>
            <person name="Gao Y."/>
        </authorList>
    </citation>
    <scope>NUCLEOTIDE SEQUENCE</scope>
    <source>
        <strain evidence="1">MM-2020</strain>
        <tissue evidence="1">Muscle</tissue>
    </source>
</reference>
<dbReference type="AlphaFoldDB" id="A0A9D3X949"/>
<protein>
    <submittedName>
        <fullName evidence="1">Uncharacterized protein</fullName>
    </submittedName>
</protein>